<proteinExistence type="predicted"/>
<keyword evidence="1" id="KW-1133">Transmembrane helix</keyword>
<gene>
    <name evidence="2" type="ORF">P5673_013064</name>
</gene>
<evidence type="ECO:0000313" key="2">
    <source>
        <dbReference type="EMBL" id="KAK2563372.1"/>
    </source>
</evidence>
<reference evidence="2" key="2">
    <citation type="journal article" date="2023" name="Science">
        <title>Genomic signatures of disease resistance in endangered staghorn corals.</title>
        <authorList>
            <person name="Vollmer S.V."/>
            <person name="Selwyn J.D."/>
            <person name="Despard B.A."/>
            <person name="Roesel C.L."/>
        </authorList>
    </citation>
    <scope>NUCLEOTIDE SEQUENCE</scope>
    <source>
        <strain evidence="2">K2</strain>
    </source>
</reference>
<name>A0AAD9V706_ACRCE</name>
<comment type="caution">
    <text evidence="2">The sequence shown here is derived from an EMBL/GenBank/DDBJ whole genome shotgun (WGS) entry which is preliminary data.</text>
</comment>
<sequence length="75" mass="8316">MYDPSETFLAMAANQTVVRICASEKNKNISHELEILSVTVFFANEKSSSSIISVSVLSCYKFVIILLRLTVSIIT</sequence>
<dbReference type="AlphaFoldDB" id="A0AAD9V706"/>
<feature type="transmembrane region" description="Helical" evidence="1">
    <location>
        <begin position="51"/>
        <end position="71"/>
    </location>
</feature>
<dbReference type="EMBL" id="JARQWQ010000025">
    <property type="protein sequence ID" value="KAK2563372.1"/>
    <property type="molecule type" value="Genomic_DNA"/>
</dbReference>
<organism evidence="2 3">
    <name type="scientific">Acropora cervicornis</name>
    <name type="common">Staghorn coral</name>
    <dbReference type="NCBI Taxonomy" id="6130"/>
    <lineage>
        <taxon>Eukaryota</taxon>
        <taxon>Metazoa</taxon>
        <taxon>Cnidaria</taxon>
        <taxon>Anthozoa</taxon>
        <taxon>Hexacorallia</taxon>
        <taxon>Scleractinia</taxon>
        <taxon>Astrocoeniina</taxon>
        <taxon>Acroporidae</taxon>
        <taxon>Acropora</taxon>
    </lineage>
</organism>
<keyword evidence="3" id="KW-1185">Reference proteome</keyword>
<keyword evidence="1" id="KW-0812">Transmembrane</keyword>
<reference evidence="2" key="1">
    <citation type="journal article" date="2023" name="G3 (Bethesda)">
        <title>Whole genome assembly and annotation of the endangered Caribbean coral Acropora cervicornis.</title>
        <authorList>
            <person name="Selwyn J.D."/>
            <person name="Vollmer S.V."/>
        </authorList>
    </citation>
    <scope>NUCLEOTIDE SEQUENCE</scope>
    <source>
        <strain evidence="2">K2</strain>
    </source>
</reference>
<protein>
    <submittedName>
        <fullName evidence="2">Uncharacterized protein</fullName>
    </submittedName>
</protein>
<evidence type="ECO:0000256" key="1">
    <source>
        <dbReference type="SAM" id="Phobius"/>
    </source>
</evidence>
<accession>A0AAD9V706</accession>
<dbReference type="Proteomes" id="UP001249851">
    <property type="component" value="Unassembled WGS sequence"/>
</dbReference>
<keyword evidence="1" id="KW-0472">Membrane</keyword>
<evidence type="ECO:0000313" key="3">
    <source>
        <dbReference type="Proteomes" id="UP001249851"/>
    </source>
</evidence>